<name>L2GNN1_VITCO</name>
<dbReference type="VEuPathDB" id="MicrosporidiaDB:VICG_00623"/>
<evidence type="ECO:0000313" key="2">
    <source>
        <dbReference type="EMBL" id="ELA42224.1"/>
    </source>
</evidence>
<dbReference type="Pfam" id="PF00069">
    <property type="entry name" value="Pkinase"/>
    <property type="match status" value="1"/>
</dbReference>
<dbReference type="OrthoDB" id="4062651at2759"/>
<gene>
    <name evidence="2" type="ORF">VICG_00623</name>
</gene>
<dbReference type="OMA" id="SIRICKI"/>
<proteinExistence type="predicted"/>
<accession>L2GNN1</accession>
<keyword evidence="2" id="KW-0808">Transferase</keyword>
<dbReference type="SMART" id="SM00220">
    <property type="entry name" value="S_TKc"/>
    <property type="match status" value="1"/>
</dbReference>
<organism evidence="2 3">
    <name type="scientific">Vittaforma corneae (strain ATCC 50505)</name>
    <name type="common">Microsporidian parasite</name>
    <name type="synonym">Nosema corneum</name>
    <dbReference type="NCBI Taxonomy" id="993615"/>
    <lineage>
        <taxon>Eukaryota</taxon>
        <taxon>Fungi</taxon>
        <taxon>Fungi incertae sedis</taxon>
        <taxon>Microsporidia</taxon>
        <taxon>Nosematidae</taxon>
        <taxon>Vittaforma</taxon>
    </lineage>
</organism>
<dbReference type="EMBL" id="JH370133">
    <property type="protein sequence ID" value="ELA42224.1"/>
    <property type="molecule type" value="Genomic_DNA"/>
</dbReference>
<dbReference type="InterPro" id="IPR000719">
    <property type="entry name" value="Prot_kinase_dom"/>
</dbReference>
<protein>
    <submittedName>
        <fullName evidence="2">WNK protein kinase</fullName>
    </submittedName>
</protein>
<dbReference type="InterPro" id="IPR050588">
    <property type="entry name" value="WNK_Ser-Thr_kinase"/>
</dbReference>
<sequence length="201" mass="23417">MQLSAKDKHLRYKKTKCILGEGSYKTVTKAIDEEEGKEVAYNEVKMKYCEDENQNVSSFSKEIALLKSVDHPNIIKIVDYWFSDDNFIFITEFMTGGSLKEYLQKHGPLSTKLIRKWGKQILEGLKYLHMLDPPIIHRDIKNDNIFVNTAIGEVKIGDLGLARERRHKRYTIVGTPHFMAREMFEGRDTLRRSTSMRLGWD</sequence>
<dbReference type="GeneID" id="19881340"/>
<dbReference type="RefSeq" id="XP_007604075.1">
    <property type="nucleotide sequence ID" value="XM_007604013.1"/>
</dbReference>
<dbReference type="GO" id="GO:0005524">
    <property type="term" value="F:ATP binding"/>
    <property type="evidence" value="ECO:0007669"/>
    <property type="project" value="InterPro"/>
</dbReference>
<feature type="domain" description="Protein kinase" evidence="1">
    <location>
        <begin position="13"/>
        <end position="201"/>
    </location>
</feature>
<dbReference type="PANTHER" id="PTHR13902">
    <property type="entry name" value="SERINE/THREONINE-PROTEIN KINASE WNK WITH NO LYSINE -RELATED"/>
    <property type="match status" value="1"/>
</dbReference>
<dbReference type="InterPro" id="IPR008271">
    <property type="entry name" value="Ser/Thr_kinase_AS"/>
</dbReference>
<keyword evidence="2" id="KW-0418">Kinase</keyword>
<dbReference type="AlphaFoldDB" id="L2GNN1"/>
<reference evidence="3" key="1">
    <citation type="submission" date="2011-05" db="EMBL/GenBank/DDBJ databases">
        <title>The genome sequence of Vittaforma corneae strain ATCC 50505.</title>
        <authorList>
            <consortium name="The Broad Institute Genome Sequencing Platform"/>
            <person name="Cuomo C."/>
            <person name="Didier E."/>
            <person name="Bowers L."/>
            <person name="Young S.K."/>
            <person name="Zeng Q."/>
            <person name="Gargeya S."/>
            <person name="Fitzgerald M."/>
            <person name="Haas B."/>
            <person name="Abouelleil A."/>
            <person name="Alvarado L."/>
            <person name="Arachchi H.M."/>
            <person name="Berlin A."/>
            <person name="Chapman S.B."/>
            <person name="Gearin G."/>
            <person name="Goldberg J."/>
            <person name="Griggs A."/>
            <person name="Gujja S."/>
            <person name="Hansen M."/>
            <person name="Heiman D."/>
            <person name="Howarth C."/>
            <person name="Larimer J."/>
            <person name="Lui A."/>
            <person name="MacDonald P.J.P."/>
            <person name="McCowen C."/>
            <person name="Montmayeur A."/>
            <person name="Murphy C."/>
            <person name="Neiman D."/>
            <person name="Pearson M."/>
            <person name="Priest M."/>
            <person name="Roberts A."/>
            <person name="Saif S."/>
            <person name="Shea T."/>
            <person name="Sisk P."/>
            <person name="Stolte C."/>
            <person name="Sykes S."/>
            <person name="Wortman J."/>
            <person name="Nusbaum C."/>
            <person name="Birren B."/>
        </authorList>
    </citation>
    <scope>NUCLEOTIDE SEQUENCE [LARGE SCALE GENOMIC DNA]</scope>
    <source>
        <strain evidence="3">ATCC 50505</strain>
    </source>
</reference>
<dbReference type="Gene3D" id="3.30.200.20">
    <property type="entry name" value="Phosphorylase Kinase, domain 1"/>
    <property type="match status" value="1"/>
</dbReference>
<dbReference type="SUPFAM" id="SSF56112">
    <property type="entry name" value="Protein kinase-like (PK-like)"/>
    <property type="match status" value="1"/>
</dbReference>
<dbReference type="InParanoid" id="L2GNN1"/>
<dbReference type="STRING" id="993615.L2GNN1"/>
<dbReference type="Proteomes" id="UP000011082">
    <property type="component" value="Unassembled WGS sequence"/>
</dbReference>
<dbReference type="PROSITE" id="PS00108">
    <property type="entry name" value="PROTEIN_KINASE_ST"/>
    <property type="match status" value="1"/>
</dbReference>
<dbReference type="GO" id="GO:0004672">
    <property type="term" value="F:protein kinase activity"/>
    <property type="evidence" value="ECO:0007669"/>
    <property type="project" value="InterPro"/>
</dbReference>
<dbReference type="PROSITE" id="PS50011">
    <property type="entry name" value="PROTEIN_KINASE_DOM"/>
    <property type="match status" value="1"/>
</dbReference>
<dbReference type="HOGENOM" id="CLU_000288_63_23_1"/>
<dbReference type="InterPro" id="IPR011009">
    <property type="entry name" value="Kinase-like_dom_sf"/>
</dbReference>
<keyword evidence="3" id="KW-1185">Reference proteome</keyword>
<dbReference type="Gene3D" id="1.10.510.10">
    <property type="entry name" value="Transferase(Phosphotransferase) domain 1"/>
    <property type="match status" value="1"/>
</dbReference>
<evidence type="ECO:0000313" key="3">
    <source>
        <dbReference type="Proteomes" id="UP000011082"/>
    </source>
</evidence>
<evidence type="ECO:0000259" key="1">
    <source>
        <dbReference type="PROSITE" id="PS50011"/>
    </source>
</evidence>